<dbReference type="EMBL" id="VRMG01000018">
    <property type="protein sequence ID" value="TXN27942.1"/>
    <property type="molecule type" value="Genomic_DNA"/>
</dbReference>
<proteinExistence type="predicted"/>
<gene>
    <name evidence="3" type="ORF">FVP33_18640</name>
</gene>
<protein>
    <submittedName>
        <fullName evidence="3">NAD-dependent epimerase/dehydratase family protein</fullName>
    </submittedName>
</protein>
<dbReference type="InterPro" id="IPR001509">
    <property type="entry name" value="Epimerase_deHydtase"/>
</dbReference>
<evidence type="ECO:0000256" key="1">
    <source>
        <dbReference type="SAM" id="MobiDB-lite"/>
    </source>
</evidence>
<feature type="domain" description="NAD-dependent epimerase/dehydratase" evidence="2">
    <location>
        <begin position="9"/>
        <end position="216"/>
    </location>
</feature>
<comment type="caution">
    <text evidence="3">The sequence shown here is derived from an EMBL/GenBank/DDBJ whole genome shotgun (WGS) entry which is preliminary data.</text>
</comment>
<organism evidence="3 4">
    <name type="scientific">Lacisediminihabitans profunda</name>
    <dbReference type="NCBI Taxonomy" id="2594790"/>
    <lineage>
        <taxon>Bacteria</taxon>
        <taxon>Bacillati</taxon>
        <taxon>Actinomycetota</taxon>
        <taxon>Actinomycetes</taxon>
        <taxon>Micrococcales</taxon>
        <taxon>Microbacteriaceae</taxon>
        <taxon>Lacisediminihabitans</taxon>
    </lineage>
</organism>
<reference evidence="3 4" key="1">
    <citation type="submission" date="2019-08" db="EMBL/GenBank/DDBJ databases">
        <title>Bacterial whole genome sequence for Glaciihabitans sp. CHu50b-6-2.</title>
        <authorList>
            <person name="Jin L."/>
        </authorList>
    </citation>
    <scope>NUCLEOTIDE SEQUENCE [LARGE SCALE GENOMIC DNA]</scope>
    <source>
        <strain evidence="3 4">CHu50b-6-2</strain>
    </source>
</reference>
<evidence type="ECO:0000313" key="3">
    <source>
        <dbReference type="EMBL" id="TXN27942.1"/>
    </source>
</evidence>
<dbReference type="Pfam" id="PF01370">
    <property type="entry name" value="Epimerase"/>
    <property type="match status" value="1"/>
</dbReference>
<dbReference type="Proteomes" id="UP000321379">
    <property type="component" value="Unassembled WGS sequence"/>
</dbReference>
<dbReference type="AlphaFoldDB" id="A0A5C8UKT3"/>
<dbReference type="RefSeq" id="WP_147785207.1">
    <property type="nucleotide sequence ID" value="NZ_VRMG01000018.1"/>
</dbReference>
<name>A0A5C8UKT3_9MICO</name>
<dbReference type="Gene3D" id="3.40.50.720">
    <property type="entry name" value="NAD(P)-binding Rossmann-like Domain"/>
    <property type="match status" value="1"/>
</dbReference>
<accession>A0A5C8UKT3</accession>
<dbReference type="SUPFAM" id="SSF51735">
    <property type="entry name" value="NAD(P)-binding Rossmann-fold domains"/>
    <property type="match status" value="1"/>
</dbReference>
<evidence type="ECO:0000259" key="2">
    <source>
        <dbReference type="Pfam" id="PF01370"/>
    </source>
</evidence>
<sequence>MTPDHVIFGTGPVGRATMQALVNRGQSVRMVNRSGRASVPDGVEVVGGDAMNHEFTRSVSVGASTVYQILNPPYYLWAQEFPALQASVLAAAESNGALFVNMDNLYSYGRQDGEPLTELTPENPHTRKGGVRKRMADTLWRARAEGRVRVVSGRASDYFGPGGGESSPLGDRVFPRVLAGKNVSVIGNPDRLHSYTFIPDIGEGLATLALTPEAEGEVWHLPNDPHPQSTRRMIETAYRLAGTTGTVRSIPTVVLRMLGLTNRTIREVVEMAYEFEDDFVVDSTKIARLGITATPIDEAIERTLASYRR</sequence>
<feature type="region of interest" description="Disordered" evidence="1">
    <location>
        <begin position="113"/>
        <end position="133"/>
    </location>
</feature>
<evidence type="ECO:0000313" key="4">
    <source>
        <dbReference type="Proteomes" id="UP000321379"/>
    </source>
</evidence>
<dbReference type="InterPro" id="IPR036291">
    <property type="entry name" value="NAD(P)-bd_dom_sf"/>
</dbReference>
<keyword evidence="4" id="KW-1185">Reference proteome</keyword>